<comment type="catalytic activity">
    <reaction evidence="14">
        <text>[(1-&gt;4)-beta-D-glucosyl]n+m + reduced acceptor + O2 = 4-dehydro-beta-D-glucosyl-[(1-&gt;4)-beta-D-glucosyl]n-1 + [(1-&gt;4)-beta-D-glucosyl]m + acceptor + H2O.</text>
        <dbReference type="EC" id="1.14.99.56"/>
    </reaction>
</comment>
<evidence type="ECO:0000256" key="14">
    <source>
        <dbReference type="ARBA" id="ARBA00045077"/>
    </source>
</evidence>
<organism evidence="18 19">
    <name type="scientific">Rhizophlyctis rosea</name>
    <dbReference type="NCBI Taxonomy" id="64517"/>
    <lineage>
        <taxon>Eukaryota</taxon>
        <taxon>Fungi</taxon>
        <taxon>Fungi incertae sedis</taxon>
        <taxon>Chytridiomycota</taxon>
        <taxon>Chytridiomycota incertae sedis</taxon>
        <taxon>Chytridiomycetes</taxon>
        <taxon>Rhizophlyctidales</taxon>
        <taxon>Rhizophlyctidaceae</taxon>
        <taxon>Rhizophlyctis</taxon>
    </lineage>
</organism>
<evidence type="ECO:0000256" key="10">
    <source>
        <dbReference type="ARBA" id="ARBA00023157"/>
    </source>
</evidence>
<keyword evidence="7" id="KW-0560">Oxidoreductase</keyword>
<keyword evidence="19" id="KW-1185">Reference proteome</keyword>
<evidence type="ECO:0000256" key="2">
    <source>
        <dbReference type="ARBA" id="ARBA00004613"/>
    </source>
</evidence>
<evidence type="ECO:0000256" key="6">
    <source>
        <dbReference type="ARBA" id="ARBA00023001"/>
    </source>
</evidence>
<name>A0AAD5SKF6_9FUNG</name>
<sequence length="202" mass="21428">MRSVLLLAVASALGANAHYHIQTFNGGTTGLRQHYRQSGEIDSPITGNDINSDAIVCGFNKPLSTPATAVNVNAGSTATVTYSPNVFHPGPFQVYASRSTTPPFSWAKVYENWTFKSGTTQFQDQLGSSFSFPIPAGMASGRWLLRVEHNAMHQASQVGGAQFYVRCIDINVVNGGSVSSPSPAISLPGGYTSSTTGVVWPI</sequence>
<dbReference type="AlphaFoldDB" id="A0AAD5SKF6"/>
<dbReference type="GO" id="GO:0005576">
    <property type="term" value="C:extracellular region"/>
    <property type="evidence" value="ECO:0007669"/>
    <property type="project" value="UniProtKB-SubCell"/>
</dbReference>
<dbReference type="PANTHER" id="PTHR33353:SF10">
    <property type="entry name" value="ENDO-BETA-1,4-GLUCANASE D"/>
    <property type="match status" value="1"/>
</dbReference>
<evidence type="ECO:0000256" key="7">
    <source>
        <dbReference type="ARBA" id="ARBA00023002"/>
    </source>
</evidence>
<evidence type="ECO:0000256" key="5">
    <source>
        <dbReference type="ARBA" id="ARBA00022729"/>
    </source>
</evidence>
<dbReference type="GO" id="GO:0046872">
    <property type="term" value="F:metal ion binding"/>
    <property type="evidence" value="ECO:0007669"/>
    <property type="project" value="UniProtKB-KW"/>
</dbReference>
<dbReference type="Pfam" id="PF03443">
    <property type="entry name" value="AA9"/>
    <property type="match status" value="1"/>
</dbReference>
<dbReference type="GO" id="GO:0004497">
    <property type="term" value="F:monooxygenase activity"/>
    <property type="evidence" value="ECO:0007669"/>
    <property type="project" value="UniProtKB-KW"/>
</dbReference>
<comment type="similarity">
    <text evidence="13">Belongs to the polysaccharide monooxygenase AA9 family.</text>
</comment>
<comment type="caution">
    <text evidence="18">The sequence shown here is derived from an EMBL/GenBank/DDBJ whole genome shotgun (WGS) entry which is preliminary data.</text>
</comment>
<keyword evidence="10" id="KW-1015">Disulfide bond</keyword>
<evidence type="ECO:0000256" key="3">
    <source>
        <dbReference type="ARBA" id="ARBA00022525"/>
    </source>
</evidence>
<dbReference type="EC" id="1.14.99.56" evidence="15"/>
<accession>A0AAD5SKF6</accession>
<comment type="subcellular location">
    <subcellularLocation>
        <location evidence="2">Secreted</location>
    </subcellularLocation>
</comment>
<comment type="cofactor">
    <cofactor evidence="1">
        <name>Cu(2+)</name>
        <dbReference type="ChEBI" id="CHEBI:29036"/>
    </cofactor>
</comment>
<evidence type="ECO:0000256" key="8">
    <source>
        <dbReference type="ARBA" id="ARBA00023008"/>
    </source>
</evidence>
<evidence type="ECO:0000313" key="19">
    <source>
        <dbReference type="Proteomes" id="UP001212841"/>
    </source>
</evidence>
<feature type="signal peptide" evidence="16">
    <location>
        <begin position="1"/>
        <end position="17"/>
    </location>
</feature>
<evidence type="ECO:0000256" key="13">
    <source>
        <dbReference type="ARBA" id="ARBA00044502"/>
    </source>
</evidence>
<keyword evidence="12" id="KW-0624">Polysaccharide degradation</keyword>
<keyword evidence="5 16" id="KW-0732">Signal</keyword>
<keyword evidence="3" id="KW-0964">Secreted</keyword>
<reference evidence="18" key="1">
    <citation type="submission" date="2020-05" db="EMBL/GenBank/DDBJ databases">
        <title>Phylogenomic resolution of chytrid fungi.</title>
        <authorList>
            <person name="Stajich J.E."/>
            <person name="Amses K."/>
            <person name="Simmons R."/>
            <person name="Seto K."/>
            <person name="Myers J."/>
            <person name="Bonds A."/>
            <person name="Quandt C.A."/>
            <person name="Barry K."/>
            <person name="Liu P."/>
            <person name="Grigoriev I."/>
            <person name="Longcore J.E."/>
            <person name="James T.Y."/>
        </authorList>
    </citation>
    <scope>NUCLEOTIDE SEQUENCE</scope>
    <source>
        <strain evidence="18">JEL0318</strain>
    </source>
</reference>
<dbReference type="PANTHER" id="PTHR33353">
    <property type="entry name" value="PUTATIVE (AFU_ORTHOLOGUE AFUA_1G12560)-RELATED"/>
    <property type="match status" value="1"/>
</dbReference>
<dbReference type="Gene3D" id="2.70.50.70">
    <property type="match status" value="1"/>
</dbReference>
<evidence type="ECO:0000313" key="18">
    <source>
        <dbReference type="EMBL" id="KAJ3057065.1"/>
    </source>
</evidence>
<evidence type="ECO:0000259" key="17">
    <source>
        <dbReference type="Pfam" id="PF03443"/>
    </source>
</evidence>
<evidence type="ECO:0000256" key="16">
    <source>
        <dbReference type="SAM" id="SignalP"/>
    </source>
</evidence>
<dbReference type="InterPro" id="IPR005103">
    <property type="entry name" value="AA9_LPMO"/>
</dbReference>
<feature type="domain" description="Auxiliary Activity family 9 catalytic" evidence="17">
    <location>
        <begin position="32"/>
        <end position="201"/>
    </location>
</feature>
<keyword evidence="9" id="KW-0503">Monooxygenase</keyword>
<evidence type="ECO:0000256" key="15">
    <source>
        <dbReference type="ARBA" id="ARBA00047174"/>
    </source>
</evidence>
<keyword evidence="11" id="KW-0119">Carbohydrate metabolism</keyword>
<keyword evidence="4" id="KW-0479">Metal-binding</keyword>
<keyword evidence="8" id="KW-0186">Copper</keyword>
<evidence type="ECO:0000256" key="12">
    <source>
        <dbReference type="ARBA" id="ARBA00023326"/>
    </source>
</evidence>
<evidence type="ECO:0000256" key="9">
    <source>
        <dbReference type="ARBA" id="ARBA00023033"/>
    </source>
</evidence>
<evidence type="ECO:0000256" key="1">
    <source>
        <dbReference type="ARBA" id="ARBA00001973"/>
    </source>
</evidence>
<proteinExistence type="inferred from homology"/>
<gene>
    <name evidence="18" type="ORF">HK097_001034</name>
</gene>
<dbReference type="GO" id="GO:0030245">
    <property type="term" value="P:cellulose catabolic process"/>
    <property type="evidence" value="ECO:0007669"/>
    <property type="project" value="UniProtKB-KW"/>
</dbReference>
<dbReference type="InterPro" id="IPR049892">
    <property type="entry name" value="AA9"/>
</dbReference>
<evidence type="ECO:0000256" key="11">
    <source>
        <dbReference type="ARBA" id="ARBA00023277"/>
    </source>
</evidence>
<feature type="chain" id="PRO_5042066890" description="lytic cellulose monooxygenase (C4-dehydrogenating)" evidence="16">
    <location>
        <begin position="18"/>
        <end position="202"/>
    </location>
</feature>
<protein>
    <recommendedName>
        <fullName evidence="15">lytic cellulose monooxygenase (C4-dehydrogenating)</fullName>
        <ecNumber evidence="15">1.14.99.56</ecNumber>
    </recommendedName>
</protein>
<keyword evidence="6" id="KW-0136">Cellulose degradation</keyword>
<evidence type="ECO:0000256" key="4">
    <source>
        <dbReference type="ARBA" id="ARBA00022723"/>
    </source>
</evidence>
<dbReference type="EMBL" id="JADGJD010000012">
    <property type="protein sequence ID" value="KAJ3057065.1"/>
    <property type="molecule type" value="Genomic_DNA"/>
</dbReference>
<dbReference type="Proteomes" id="UP001212841">
    <property type="component" value="Unassembled WGS sequence"/>
</dbReference>